<sequence length="573" mass="65773">MSREEDKHRCTVCAYDYCINERIPRLLPCQHTLCSLCIENILVTAEGEEEEEAENDRSIKCPICRKRSPIPINGISYFLENYFVDTNSDIRECDLCQNSGNSLRECSICNSTLCELCFISHEPKHKEKTKKKQTNYIEERTSRLLRWAWRRYENKVSTLLVAKLSNTLYCDCSKGIRKIIPTGKGVWVQSNTPLLSHFDGIRGRHNRVELHDTNVIDICSMGFETLAFVDSKGDIYVWNIHTHSKKFLCSLPGEMKATSIFVKDDELLLISTQKERADGTASMGYLLMYDLKSNTFFETDEMIVSEMRLRLVTAIDIHPITGSWFLCDYDQGCVVIFSGMRICRYEGKLSVPKIEHTEDNLSIQGGQFKFRPRTLCCDHFRHTLVYDVGTKCIHVINDLAKLNWIVFIDDLGPVGDPNCLTFDESGKLWMGDKHSGTIRVYYADRYYNIYEGGEEPDGRLSMRDLTMGMSPELMALMSSGPIRFDRGPNGELVGIRRELVLNDSQRSNMSQECSNSSDTMLEELHERARLFNEMTSNDPDFARYLQSRRESSLGDSSTRHNNEMGIDYADLFS</sequence>
<feature type="compositionally biased region" description="Basic and acidic residues" evidence="5">
    <location>
        <begin position="547"/>
        <end position="562"/>
    </location>
</feature>
<evidence type="ECO:0000256" key="4">
    <source>
        <dbReference type="PROSITE-ProRule" id="PRU00175"/>
    </source>
</evidence>
<dbReference type="PROSITE" id="PS50089">
    <property type="entry name" value="ZF_RING_2"/>
    <property type="match status" value="1"/>
</dbReference>
<keyword evidence="1" id="KW-0479">Metal-binding</keyword>
<dbReference type="InterPro" id="IPR017907">
    <property type="entry name" value="Znf_RING_CS"/>
</dbReference>
<dbReference type="InterPro" id="IPR013083">
    <property type="entry name" value="Znf_RING/FYVE/PHD"/>
</dbReference>
<dbReference type="Proteomes" id="UP001186944">
    <property type="component" value="Unassembled WGS sequence"/>
</dbReference>
<dbReference type="EMBL" id="VSWD01000011">
    <property type="protein sequence ID" value="KAK3087091.1"/>
    <property type="molecule type" value="Genomic_DNA"/>
</dbReference>
<proteinExistence type="predicted"/>
<name>A0AA88XKM2_PINIB</name>
<feature type="domain" description="RING-type" evidence="6">
    <location>
        <begin position="10"/>
        <end position="65"/>
    </location>
</feature>
<dbReference type="GO" id="GO:0008270">
    <property type="term" value="F:zinc ion binding"/>
    <property type="evidence" value="ECO:0007669"/>
    <property type="project" value="UniProtKB-KW"/>
</dbReference>
<dbReference type="SUPFAM" id="SSF101898">
    <property type="entry name" value="NHL repeat"/>
    <property type="match status" value="1"/>
</dbReference>
<reference evidence="7" key="1">
    <citation type="submission" date="2019-08" db="EMBL/GenBank/DDBJ databases">
        <title>The improved chromosome-level genome for the pearl oyster Pinctada fucata martensii using PacBio sequencing and Hi-C.</title>
        <authorList>
            <person name="Zheng Z."/>
        </authorList>
    </citation>
    <scope>NUCLEOTIDE SEQUENCE</scope>
    <source>
        <strain evidence="7">ZZ-2019</strain>
        <tissue evidence="7">Adductor muscle</tissue>
    </source>
</reference>
<keyword evidence="3" id="KW-0862">Zinc</keyword>
<dbReference type="Gene3D" id="3.30.40.10">
    <property type="entry name" value="Zinc/RING finger domain, C3HC4 (zinc finger)"/>
    <property type="match status" value="1"/>
</dbReference>
<evidence type="ECO:0000313" key="7">
    <source>
        <dbReference type="EMBL" id="KAK3087091.1"/>
    </source>
</evidence>
<feature type="region of interest" description="Disordered" evidence="5">
    <location>
        <begin position="547"/>
        <end position="566"/>
    </location>
</feature>
<evidence type="ECO:0000313" key="8">
    <source>
        <dbReference type="Proteomes" id="UP001186944"/>
    </source>
</evidence>
<dbReference type="GO" id="GO:0061630">
    <property type="term" value="F:ubiquitin protein ligase activity"/>
    <property type="evidence" value="ECO:0007669"/>
    <property type="project" value="TreeGrafter"/>
</dbReference>
<evidence type="ECO:0000256" key="2">
    <source>
        <dbReference type="ARBA" id="ARBA00022771"/>
    </source>
</evidence>
<dbReference type="AlphaFoldDB" id="A0AA88XKM2"/>
<dbReference type="InterPro" id="IPR047153">
    <property type="entry name" value="TRIM45/56/19-like"/>
</dbReference>
<dbReference type="GO" id="GO:0005654">
    <property type="term" value="C:nucleoplasm"/>
    <property type="evidence" value="ECO:0007669"/>
    <property type="project" value="TreeGrafter"/>
</dbReference>
<gene>
    <name evidence="7" type="ORF">FSP39_001541</name>
</gene>
<organism evidence="7 8">
    <name type="scientific">Pinctada imbricata</name>
    <name type="common">Atlantic pearl-oyster</name>
    <name type="synonym">Pinctada martensii</name>
    <dbReference type="NCBI Taxonomy" id="66713"/>
    <lineage>
        <taxon>Eukaryota</taxon>
        <taxon>Metazoa</taxon>
        <taxon>Spiralia</taxon>
        <taxon>Lophotrochozoa</taxon>
        <taxon>Mollusca</taxon>
        <taxon>Bivalvia</taxon>
        <taxon>Autobranchia</taxon>
        <taxon>Pteriomorphia</taxon>
        <taxon>Pterioida</taxon>
        <taxon>Pterioidea</taxon>
        <taxon>Pteriidae</taxon>
        <taxon>Pinctada</taxon>
    </lineage>
</organism>
<keyword evidence="8" id="KW-1185">Reference proteome</keyword>
<dbReference type="PROSITE" id="PS00518">
    <property type="entry name" value="ZF_RING_1"/>
    <property type="match status" value="1"/>
</dbReference>
<dbReference type="SUPFAM" id="SSF57850">
    <property type="entry name" value="RING/U-box"/>
    <property type="match status" value="1"/>
</dbReference>
<evidence type="ECO:0000256" key="5">
    <source>
        <dbReference type="SAM" id="MobiDB-lite"/>
    </source>
</evidence>
<dbReference type="InterPro" id="IPR001841">
    <property type="entry name" value="Znf_RING"/>
</dbReference>
<dbReference type="PANTHER" id="PTHR25462:SF285">
    <property type="entry name" value="RING-TYPE DOMAIN-CONTAINING PROTEIN"/>
    <property type="match status" value="1"/>
</dbReference>
<evidence type="ECO:0000259" key="6">
    <source>
        <dbReference type="PROSITE" id="PS50089"/>
    </source>
</evidence>
<protein>
    <recommendedName>
        <fullName evidence="6">RING-type domain-containing protein</fullName>
    </recommendedName>
</protein>
<comment type="caution">
    <text evidence="7">The sequence shown here is derived from an EMBL/GenBank/DDBJ whole genome shotgun (WGS) entry which is preliminary data.</text>
</comment>
<keyword evidence="2 4" id="KW-0863">Zinc-finger</keyword>
<dbReference type="SMART" id="SM00184">
    <property type="entry name" value="RING"/>
    <property type="match status" value="1"/>
</dbReference>
<accession>A0AA88XKM2</accession>
<evidence type="ECO:0000256" key="1">
    <source>
        <dbReference type="ARBA" id="ARBA00022723"/>
    </source>
</evidence>
<dbReference type="PANTHER" id="PTHR25462">
    <property type="entry name" value="BONUS, ISOFORM C-RELATED"/>
    <property type="match status" value="1"/>
</dbReference>
<evidence type="ECO:0000256" key="3">
    <source>
        <dbReference type="ARBA" id="ARBA00022833"/>
    </source>
</evidence>